<evidence type="ECO:0008006" key="3">
    <source>
        <dbReference type="Google" id="ProtNLM"/>
    </source>
</evidence>
<keyword evidence="2" id="KW-1185">Reference proteome</keyword>
<dbReference type="RefSeq" id="WP_142531171.1">
    <property type="nucleotide sequence ID" value="NZ_CBCSJO010000017.1"/>
</dbReference>
<dbReference type="InterPro" id="IPR024997">
    <property type="entry name" value="DUF3892"/>
</dbReference>
<sequence>MAKWADYLISGIWQTKTGNSTYISYVFIHVDTAQGFQPGKKISRPEVVALLKSGKTIKTMQWNYTKGTWNRGADVGRVTMGGIEYLRSHKDGTVNDNLDNLIPMDHFV</sequence>
<protein>
    <recommendedName>
        <fullName evidence="3">DUF3892 domain-containing protein</fullName>
    </recommendedName>
</protein>
<dbReference type="OrthoDB" id="1442704at2"/>
<organism evidence="1 2">
    <name type="scientific">Pedobacter westerhofensis</name>
    <dbReference type="NCBI Taxonomy" id="425512"/>
    <lineage>
        <taxon>Bacteria</taxon>
        <taxon>Pseudomonadati</taxon>
        <taxon>Bacteroidota</taxon>
        <taxon>Sphingobacteriia</taxon>
        <taxon>Sphingobacteriales</taxon>
        <taxon>Sphingobacteriaceae</taxon>
        <taxon>Pedobacter</taxon>
    </lineage>
</organism>
<dbReference type="AlphaFoldDB" id="A0A521FS75"/>
<evidence type="ECO:0000313" key="1">
    <source>
        <dbReference type="EMBL" id="SMO98989.1"/>
    </source>
</evidence>
<dbReference type="EMBL" id="FXTN01000019">
    <property type="protein sequence ID" value="SMO98989.1"/>
    <property type="molecule type" value="Genomic_DNA"/>
</dbReference>
<dbReference type="Pfam" id="PF13031">
    <property type="entry name" value="DUF3892"/>
    <property type="match status" value="1"/>
</dbReference>
<accession>A0A521FS75</accession>
<proteinExistence type="predicted"/>
<evidence type="ECO:0000313" key="2">
    <source>
        <dbReference type="Proteomes" id="UP000320300"/>
    </source>
</evidence>
<dbReference type="Proteomes" id="UP000320300">
    <property type="component" value="Unassembled WGS sequence"/>
</dbReference>
<name>A0A521FS75_9SPHI</name>
<gene>
    <name evidence="1" type="ORF">SAMN06265348_1193</name>
</gene>
<reference evidence="1 2" key="1">
    <citation type="submission" date="2017-05" db="EMBL/GenBank/DDBJ databases">
        <authorList>
            <person name="Varghese N."/>
            <person name="Submissions S."/>
        </authorList>
    </citation>
    <scope>NUCLEOTIDE SEQUENCE [LARGE SCALE GENOMIC DNA]</scope>
    <source>
        <strain evidence="1 2">DSM 19036</strain>
    </source>
</reference>